<dbReference type="NCBIfam" id="NF033679">
    <property type="entry name" value="DNRLRE_dom"/>
    <property type="match status" value="1"/>
</dbReference>
<name>A0A4S2DPV3_9CLOT</name>
<dbReference type="Pfam" id="PF24517">
    <property type="entry name" value="CBM96"/>
    <property type="match status" value="1"/>
</dbReference>
<dbReference type="InterPro" id="IPR045965">
    <property type="entry name" value="DUF6385"/>
</dbReference>
<keyword evidence="3" id="KW-0732">Signal</keyword>
<evidence type="ECO:0000256" key="2">
    <source>
        <dbReference type="ARBA" id="ARBA00022525"/>
    </source>
</evidence>
<feature type="domain" description="DUF6385" evidence="4">
    <location>
        <begin position="209"/>
        <end position="290"/>
    </location>
</feature>
<dbReference type="OrthoDB" id="1730265at2"/>
<evidence type="ECO:0000259" key="4">
    <source>
        <dbReference type="Pfam" id="PF19912"/>
    </source>
</evidence>
<protein>
    <submittedName>
        <fullName evidence="6">DNRLRE domain-containing protein</fullName>
    </submittedName>
</protein>
<keyword evidence="7" id="KW-1185">Reference proteome</keyword>
<gene>
    <name evidence="6" type="ORF">E5347_05090</name>
</gene>
<reference evidence="6 7" key="1">
    <citation type="submission" date="2019-04" db="EMBL/GenBank/DDBJ databases">
        <title>Microbes associate with the intestines of laboratory mice.</title>
        <authorList>
            <person name="Navarre W."/>
            <person name="Wong E."/>
            <person name="Huang K."/>
            <person name="Tropini C."/>
            <person name="Ng K."/>
            <person name="Yu B."/>
        </authorList>
    </citation>
    <scope>NUCLEOTIDE SEQUENCE [LARGE SCALE GENOMIC DNA]</scope>
    <source>
        <strain evidence="6 7">NM50_B9-20</strain>
    </source>
</reference>
<dbReference type="RefSeq" id="WP_136005226.1">
    <property type="nucleotide sequence ID" value="NZ_SRYR01000001.1"/>
</dbReference>
<evidence type="ECO:0000256" key="1">
    <source>
        <dbReference type="ARBA" id="ARBA00004613"/>
    </source>
</evidence>
<dbReference type="Pfam" id="PF19912">
    <property type="entry name" value="DUF6385"/>
    <property type="match status" value="1"/>
</dbReference>
<comment type="subcellular location">
    <subcellularLocation>
        <location evidence="1">Secreted</location>
    </subcellularLocation>
</comment>
<dbReference type="InterPro" id="IPR055372">
    <property type="entry name" value="CBM96"/>
</dbReference>
<proteinExistence type="predicted"/>
<evidence type="ECO:0000259" key="5">
    <source>
        <dbReference type="Pfam" id="PF24517"/>
    </source>
</evidence>
<organism evidence="6 7">
    <name type="scientific">Clostridium sartagoforme</name>
    <dbReference type="NCBI Taxonomy" id="84031"/>
    <lineage>
        <taxon>Bacteria</taxon>
        <taxon>Bacillati</taxon>
        <taxon>Bacillota</taxon>
        <taxon>Clostridia</taxon>
        <taxon>Eubacteriales</taxon>
        <taxon>Clostridiaceae</taxon>
        <taxon>Clostridium</taxon>
    </lineage>
</organism>
<dbReference type="EMBL" id="SRYR01000001">
    <property type="protein sequence ID" value="TGY44195.1"/>
    <property type="molecule type" value="Genomic_DNA"/>
</dbReference>
<comment type="caution">
    <text evidence="6">The sequence shown here is derived from an EMBL/GenBank/DDBJ whole genome shotgun (WGS) entry which is preliminary data.</text>
</comment>
<accession>A0A4S2DPV3</accession>
<evidence type="ECO:0000313" key="6">
    <source>
        <dbReference type="EMBL" id="TGY44195.1"/>
    </source>
</evidence>
<evidence type="ECO:0000313" key="7">
    <source>
        <dbReference type="Proteomes" id="UP000306888"/>
    </source>
</evidence>
<evidence type="ECO:0000256" key="3">
    <source>
        <dbReference type="ARBA" id="ARBA00022729"/>
    </source>
</evidence>
<dbReference type="Proteomes" id="UP000306888">
    <property type="component" value="Unassembled WGS sequence"/>
</dbReference>
<dbReference type="GO" id="GO:0005576">
    <property type="term" value="C:extracellular region"/>
    <property type="evidence" value="ECO:0007669"/>
    <property type="project" value="UniProtKB-SubCell"/>
</dbReference>
<feature type="domain" description="Carbohydrate-binding module family 96" evidence="5">
    <location>
        <begin position="11"/>
        <end position="172"/>
    </location>
</feature>
<keyword evidence="2" id="KW-0964">Secreted</keyword>
<dbReference type="AlphaFoldDB" id="A0A4S2DPV3"/>
<sequence>MLYSKLYPKSSYISSYRKDGSFYYKNTLLVGNYLYGDIHYISLLKFSDLKDLNKDIEIVNASLNLYLTDECNSSIEELIRLFVLFKIDENFNLEDTTWNNSPRLSSLNLDKKDFSYDSRSNIISFSITPLIEELSENNNYAYGLALMCRPGINSTLYKFYSSNSNNQPFILVNYEKCNNKNKETAEIIFKEREFNVNSLENEFYSPNIDISNFNTGTYFVKNKSSSNIKAYLQISPNSIDFTDDVVEVEINANNTAALALAKFLKYSRIRFVNSSPNPNSNICVWFQGQTFDYHIR</sequence>